<gene>
    <name evidence="2" type="ORF">ON753_11325</name>
</gene>
<keyword evidence="1" id="KW-0472">Membrane</keyword>
<keyword evidence="1" id="KW-0812">Transmembrane</keyword>
<feature type="transmembrane region" description="Helical" evidence="1">
    <location>
        <begin position="70"/>
        <end position="90"/>
    </location>
</feature>
<organism evidence="2 3">
    <name type="scientific">Roseibium salinum</name>
    <dbReference type="NCBI Taxonomy" id="1604349"/>
    <lineage>
        <taxon>Bacteria</taxon>
        <taxon>Pseudomonadati</taxon>
        <taxon>Pseudomonadota</taxon>
        <taxon>Alphaproteobacteria</taxon>
        <taxon>Hyphomicrobiales</taxon>
        <taxon>Stappiaceae</taxon>
        <taxon>Roseibium</taxon>
    </lineage>
</organism>
<comment type="caution">
    <text evidence="2">The sequence shown here is derived from an EMBL/GenBank/DDBJ whole genome shotgun (WGS) entry which is preliminary data.</text>
</comment>
<proteinExistence type="predicted"/>
<name>A0ABT3R172_9HYPH</name>
<keyword evidence="1" id="KW-1133">Transmembrane helix</keyword>
<dbReference type="Proteomes" id="UP001300261">
    <property type="component" value="Unassembled WGS sequence"/>
</dbReference>
<protein>
    <submittedName>
        <fullName evidence="2">DUF423 domain-containing protein</fullName>
    </submittedName>
</protein>
<keyword evidence="3" id="KW-1185">Reference proteome</keyword>
<accession>A0ABT3R172</accession>
<evidence type="ECO:0000256" key="1">
    <source>
        <dbReference type="SAM" id="Phobius"/>
    </source>
</evidence>
<sequence>MPHPSAHSSGFLRICLVLSGLTGALGVASLALSAHATASPLLATAAQMLLFHAPVFLGLGAVSQTRRLPLLPAVPILLSLGLILFCSDLYSRVVLEHRLFAMAAPTGGMLVISSWMALALSAVRILPR</sequence>
<evidence type="ECO:0000313" key="3">
    <source>
        <dbReference type="Proteomes" id="UP001300261"/>
    </source>
</evidence>
<dbReference type="EMBL" id="JAPEVI010000003">
    <property type="protein sequence ID" value="MCX2722959.1"/>
    <property type="molecule type" value="Genomic_DNA"/>
</dbReference>
<feature type="transmembrane region" description="Helical" evidence="1">
    <location>
        <begin position="43"/>
        <end position="63"/>
    </location>
</feature>
<evidence type="ECO:0000313" key="2">
    <source>
        <dbReference type="EMBL" id="MCX2722959.1"/>
    </source>
</evidence>
<dbReference type="RefSeq" id="WP_265962616.1">
    <property type="nucleotide sequence ID" value="NZ_JAPEVI010000003.1"/>
</dbReference>
<reference evidence="2 3" key="1">
    <citation type="journal article" date="2016" name="Int. J. Syst. Evol. Microbiol.">
        <title>Labrenzia salina sp. nov., isolated from the rhizosphere of the halophyte Arthrocnemum macrostachyum.</title>
        <authorList>
            <person name="Camacho M."/>
            <person name="Redondo-Gomez S."/>
            <person name="Rodriguez-Llorente I."/>
            <person name="Rohde M."/>
            <person name="Sproer C."/>
            <person name="Schumann P."/>
            <person name="Klenk H.P."/>
            <person name="Montero-Calasanz M.D.C."/>
        </authorList>
    </citation>
    <scope>NUCLEOTIDE SEQUENCE [LARGE SCALE GENOMIC DNA]</scope>
    <source>
        <strain evidence="2 3">DSM 29163</strain>
    </source>
</reference>
<feature type="transmembrane region" description="Helical" evidence="1">
    <location>
        <begin position="102"/>
        <end position="126"/>
    </location>
</feature>
<dbReference type="InterPro" id="IPR006696">
    <property type="entry name" value="DUF423"/>
</dbReference>
<dbReference type="Pfam" id="PF04241">
    <property type="entry name" value="DUF423"/>
    <property type="match status" value="1"/>
</dbReference>